<organism evidence="3 4">
    <name type="scientific">Porphyra umbilicalis</name>
    <name type="common">Purple laver</name>
    <name type="synonym">Red alga</name>
    <dbReference type="NCBI Taxonomy" id="2786"/>
    <lineage>
        <taxon>Eukaryota</taxon>
        <taxon>Rhodophyta</taxon>
        <taxon>Bangiophyceae</taxon>
        <taxon>Bangiales</taxon>
        <taxon>Bangiaceae</taxon>
        <taxon>Porphyra</taxon>
    </lineage>
</organism>
<feature type="region of interest" description="Disordered" evidence="1">
    <location>
        <begin position="154"/>
        <end position="207"/>
    </location>
</feature>
<dbReference type="Pfam" id="PF07744">
    <property type="entry name" value="SPOC"/>
    <property type="match status" value="1"/>
</dbReference>
<dbReference type="InterPro" id="IPR001810">
    <property type="entry name" value="F-box_dom"/>
</dbReference>
<feature type="region of interest" description="Disordered" evidence="1">
    <location>
        <begin position="387"/>
        <end position="419"/>
    </location>
</feature>
<feature type="compositionally biased region" description="Basic and acidic residues" evidence="1">
    <location>
        <begin position="241"/>
        <end position="253"/>
    </location>
</feature>
<feature type="region of interest" description="Disordered" evidence="1">
    <location>
        <begin position="233"/>
        <end position="296"/>
    </location>
</feature>
<dbReference type="CDD" id="cd21546">
    <property type="entry name" value="SPOC_FPA-like"/>
    <property type="match status" value="1"/>
</dbReference>
<gene>
    <name evidence="3" type="ORF">BU14_0107s0030</name>
</gene>
<dbReference type="Proteomes" id="UP000218209">
    <property type="component" value="Unassembled WGS sequence"/>
</dbReference>
<dbReference type="InterPro" id="IPR036047">
    <property type="entry name" value="F-box-like_dom_sf"/>
</dbReference>
<reference evidence="3 4" key="1">
    <citation type="submission" date="2017-03" db="EMBL/GenBank/DDBJ databases">
        <title>WGS assembly of Porphyra umbilicalis.</title>
        <authorList>
            <person name="Brawley S.H."/>
            <person name="Blouin N.A."/>
            <person name="Ficko-Blean E."/>
            <person name="Wheeler G.L."/>
            <person name="Lohr M."/>
            <person name="Goodson H.V."/>
            <person name="Jenkins J.W."/>
            <person name="Blaby-Haas C.E."/>
            <person name="Helliwell K.E."/>
            <person name="Chan C."/>
            <person name="Marriage T."/>
            <person name="Bhattacharya D."/>
            <person name="Klein A.S."/>
            <person name="Badis Y."/>
            <person name="Brodie J."/>
            <person name="Cao Y."/>
            <person name="Collen J."/>
            <person name="Dittami S.M."/>
            <person name="Gachon C.M."/>
            <person name="Green B.R."/>
            <person name="Karpowicz S."/>
            <person name="Kim J.W."/>
            <person name="Kudahl U."/>
            <person name="Lin S."/>
            <person name="Michel G."/>
            <person name="Mittag M."/>
            <person name="Olson B.J."/>
            <person name="Pangilinan J."/>
            <person name="Peng Y."/>
            <person name="Qiu H."/>
            <person name="Shu S."/>
            <person name="Singer J.T."/>
            <person name="Smith A.G."/>
            <person name="Sprecher B.N."/>
            <person name="Wagner V."/>
            <person name="Wang W."/>
            <person name="Wang Z.-Y."/>
            <person name="Yan J."/>
            <person name="Yarish C."/>
            <person name="Zoeuner-Riek S."/>
            <person name="Zhuang Y."/>
            <person name="Zou Y."/>
            <person name="Lindquist E.A."/>
            <person name="Grimwood J."/>
            <person name="Barry K."/>
            <person name="Rokhsar D.S."/>
            <person name="Schmutz J."/>
            <person name="Stiller J.W."/>
            <person name="Grossman A.R."/>
            <person name="Prochnik S.E."/>
        </authorList>
    </citation>
    <scope>NUCLEOTIDE SEQUENCE [LARGE SCALE GENOMIC DNA]</scope>
    <source>
        <strain evidence="3">4086291</strain>
    </source>
</reference>
<feature type="compositionally biased region" description="Basic residues" evidence="1">
    <location>
        <begin position="60"/>
        <end position="73"/>
    </location>
</feature>
<dbReference type="SMART" id="SM00256">
    <property type="entry name" value="FBOX"/>
    <property type="match status" value="1"/>
</dbReference>
<protein>
    <recommendedName>
        <fullName evidence="2">F-box domain-containing protein</fullName>
    </recommendedName>
</protein>
<feature type="compositionally biased region" description="Low complexity" evidence="1">
    <location>
        <begin position="178"/>
        <end position="201"/>
    </location>
</feature>
<dbReference type="InterPro" id="IPR012921">
    <property type="entry name" value="SPOC_C"/>
</dbReference>
<dbReference type="Pfam" id="PF12937">
    <property type="entry name" value="F-box-like"/>
    <property type="match status" value="1"/>
</dbReference>
<evidence type="ECO:0000313" key="4">
    <source>
        <dbReference type="Proteomes" id="UP000218209"/>
    </source>
</evidence>
<feature type="compositionally biased region" description="Gly residues" evidence="1">
    <location>
        <begin position="260"/>
        <end position="291"/>
    </location>
</feature>
<feature type="compositionally biased region" description="Gly residues" evidence="1">
    <location>
        <begin position="80"/>
        <end position="101"/>
    </location>
</feature>
<sequence length="711" mass="72670">MVLPECASELSVRGRVAVAGGGAEPAALSVAAEEASSPAPPVSLYCPPGAVPVAPAPTGRGRRQGRLTGRKRPSWALDAGIGGSSGVSGGGGGGGSGGGVPVGDHRVASEMRSDGLPASSARGGAVVPFAFPQGGGGGLLAEFSAATAEAVEAPGRSRCDGREGDNGTRFEVGVNVVGGRSPSGSAEAGGAAASPGSHGPSICGRTVRDVPNSGVLAMNQNAAGGLYHGAGGSGSGAGRYRASDAGRGHRGGGDEMDAAGNGGSFDGAGGGRGGPAGGGGDDNGSGRGGSNGRDSDQMMVATNEVDELYVDPDDADSVANLVTGLREMLDYVRRKPLLVGGSASFMRDYLRTLLASNSSAADVAASVRDARVTRVRSALASAVCAGDYQHGLSPPPPPPRSPGSDQDVPMEVLGNGDGSGAYGVPASGHPFPPGFGPPIAASGSAGFPAAPAGDGVPGTAGMDHYMAGAEPVDASPGHSDGALVVSRPMPSVGDAGSLFANLSDGLAQQVFSYLDGAELAQMHGVCQRWRELASDPDLWKALTLRHWRALEFDMHVWKFIDPTVEAGDPQKWRRIYPAVSTRARWTCRLQKTGKFICNLVAHHIAGAVLGDDGLPSVLVVERRFNIHHLKNFVMPNASVLYFEPETESDSLGFHDFIDYLTKRTRAGLALEEHPPQRRFIFIPPCEYSRELGYYGQSLLGVVQVAYPPINQ</sequence>
<evidence type="ECO:0000256" key="1">
    <source>
        <dbReference type="SAM" id="MobiDB-lite"/>
    </source>
</evidence>
<feature type="compositionally biased region" description="Basic and acidic residues" evidence="1">
    <location>
        <begin position="155"/>
        <end position="168"/>
    </location>
</feature>
<dbReference type="OrthoDB" id="671172at2759"/>
<dbReference type="SUPFAM" id="SSF81383">
    <property type="entry name" value="F-box domain"/>
    <property type="match status" value="1"/>
</dbReference>
<dbReference type="Gene3D" id="1.20.1280.50">
    <property type="match status" value="1"/>
</dbReference>
<dbReference type="EMBL" id="KV918811">
    <property type="protein sequence ID" value="OSX78522.1"/>
    <property type="molecule type" value="Genomic_DNA"/>
</dbReference>
<keyword evidence="4" id="KW-1185">Reference proteome</keyword>
<name>A0A1X6PCD0_PORUM</name>
<evidence type="ECO:0000313" key="3">
    <source>
        <dbReference type="EMBL" id="OSX78522.1"/>
    </source>
</evidence>
<dbReference type="PROSITE" id="PS50181">
    <property type="entry name" value="FBOX"/>
    <property type="match status" value="1"/>
</dbReference>
<feature type="domain" description="F-box" evidence="2">
    <location>
        <begin position="496"/>
        <end position="542"/>
    </location>
</feature>
<proteinExistence type="predicted"/>
<feature type="region of interest" description="Disordered" evidence="1">
    <location>
        <begin position="53"/>
        <end position="105"/>
    </location>
</feature>
<evidence type="ECO:0000259" key="2">
    <source>
        <dbReference type="PROSITE" id="PS50181"/>
    </source>
</evidence>
<dbReference type="AlphaFoldDB" id="A0A1X6PCD0"/>
<accession>A0A1X6PCD0</accession>